<dbReference type="Proteomes" id="UP000585272">
    <property type="component" value="Unassembled WGS sequence"/>
</dbReference>
<dbReference type="RefSeq" id="WP_183343180.1">
    <property type="nucleotide sequence ID" value="NZ_JACHNU010000004.1"/>
</dbReference>
<dbReference type="EMBL" id="JACHNU010000004">
    <property type="protein sequence ID" value="MBB4663450.1"/>
    <property type="molecule type" value="Genomic_DNA"/>
</dbReference>
<evidence type="ECO:0000313" key="2">
    <source>
        <dbReference type="Proteomes" id="UP000585272"/>
    </source>
</evidence>
<organism evidence="1 2">
    <name type="scientific">Conexibacter arvalis</name>
    <dbReference type="NCBI Taxonomy" id="912552"/>
    <lineage>
        <taxon>Bacteria</taxon>
        <taxon>Bacillati</taxon>
        <taxon>Actinomycetota</taxon>
        <taxon>Thermoleophilia</taxon>
        <taxon>Solirubrobacterales</taxon>
        <taxon>Conexibacteraceae</taxon>
        <taxon>Conexibacter</taxon>
    </lineage>
</organism>
<comment type="caution">
    <text evidence="1">The sequence shown here is derived from an EMBL/GenBank/DDBJ whole genome shotgun (WGS) entry which is preliminary data.</text>
</comment>
<keyword evidence="2" id="KW-1185">Reference proteome</keyword>
<evidence type="ECO:0000313" key="1">
    <source>
        <dbReference type="EMBL" id="MBB4663450.1"/>
    </source>
</evidence>
<dbReference type="AlphaFoldDB" id="A0A840IHL1"/>
<gene>
    <name evidence="1" type="ORF">BDZ31_003045</name>
</gene>
<accession>A0A840IHL1</accession>
<sequence length="258" mass="28355">MPSVSSPLFDATEPAEVLEELRRDRGELLDALERGLADGLRGSPSGAALYANAVHELTSWLFATASSTGAPAAELLVELVEDEAVKAPFTAWPLPSLHHGDAAALHLVDAVREWIDKPPVKRTAKRFISWRYGDRDAELFARRVRSRLAHGRENDLERLMRVFELSKSELGRLFGVTRQAIDGWLLGGVPADRQEKLASMLALADLLERKLKAGRVPGVARRAADAYGGLTMLEMVAADRHDELLASVRDSFDWARAA</sequence>
<protein>
    <submittedName>
        <fullName evidence="1">Uncharacterized protein</fullName>
    </submittedName>
</protein>
<proteinExistence type="predicted"/>
<reference evidence="1 2" key="1">
    <citation type="submission" date="2020-08" db="EMBL/GenBank/DDBJ databases">
        <title>Genomic Encyclopedia of Archaeal and Bacterial Type Strains, Phase II (KMG-II): from individual species to whole genera.</title>
        <authorList>
            <person name="Goeker M."/>
        </authorList>
    </citation>
    <scope>NUCLEOTIDE SEQUENCE [LARGE SCALE GENOMIC DNA]</scope>
    <source>
        <strain evidence="1 2">DSM 23288</strain>
    </source>
</reference>
<name>A0A840IHL1_9ACTN</name>